<evidence type="ECO:0000256" key="2">
    <source>
        <dbReference type="ARBA" id="ARBA00023125"/>
    </source>
</evidence>
<dbReference type="Proteomes" id="UP000620127">
    <property type="component" value="Unassembled WGS sequence"/>
</dbReference>
<protein>
    <submittedName>
        <fullName evidence="5">GntR family transcriptional regulator</fullName>
    </submittedName>
</protein>
<dbReference type="InterPro" id="IPR036390">
    <property type="entry name" value="WH_DNA-bd_sf"/>
</dbReference>
<dbReference type="CDD" id="cd07377">
    <property type="entry name" value="WHTH_GntR"/>
    <property type="match status" value="1"/>
</dbReference>
<dbReference type="PROSITE" id="PS50949">
    <property type="entry name" value="HTH_GNTR"/>
    <property type="match status" value="1"/>
</dbReference>
<evidence type="ECO:0000256" key="3">
    <source>
        <dbReference type="ARBA" id="ARBA00023163"/>
    </source>
</evidence>
<evidence type="ECO:0000256" key="1">
    <source>
        <dbReference type="ARBA" id="ARBA00023015"/>
    </source>
</evidence>
<keyword evidence="2" id="KW-0238">DNA-binding</keyword>
<evidence type="ECO:0000259" key="4">
    <source>
        <dbReference type="PROSITE" id="PS50949"/>
    </source>
</evidence>
<dbReference type="SUPFAM" id="SSF46785">
    <property type="entry name" value="Winged helix' DNA-binding domain"/>
    <property type="match status" value="1"/>
</dbReference>
<dbReference type="Gene3D" id="1.10.10.10">
    <property type="entry name" value="Winged helix-like DNA-binding domain superfamily/Winged helix DNA-binding domain"/>
    <property type="match status" value="1"/>
</dbReference>
<dbReference type="SMART" id="SM00345">
    <property type="entry name" value="HTH_GNTR"/>
    <property type="match status" value="1"/>
</dbReference>
<organism evidence="5 6">
    <name type="scientific">Undibacterium macrobrachii</name>
    <dbReference type="NCBI Taxonomy" id="1119058"/>
    <lineage>
        <taxon>Bacteria</taxon>
        <taxon>Pseudomonadati</taxon>
        <taxon>Pseudomonadota</taxon>
        <taxon>Betaproteobacteria</taxon>
        <taxon>Burkholderiales</taxon>
        <taxon>Oxalobacteraceae</taxon>
        <taxon>Undibacterium</taxon>
    </lineage>
</organism>
<evidence type="ECO:0000313" key="5">
    <source>
        <dbReference type="EMBL" id="GGX03335.1"/>
    </source>
</evidence>
<dbReference type="Pfam" id="PF00392">
    <property type="entry name" value="GntR"/>
    <property type="match status" value="1"/>
</dbReference>
<dbReference type="EMBL" id="BMYT01000001">
    <property type="protein sequence ID" value="GGX03335.1"/>
    <property type="molecule type" value="Genomic_DNA"/>
</dbReference>
<keyword evidence="3" id="KW-0804">Transcription</keyword>
<comment type="caution">
    <text evidence="5">The sequence shown here is derived from an EMBL/GenBank/DDBJ whole genome shotgun (WGS) entry which is preliminary data.</text>
</comment>
<dbReference type="PANTHER" id="PTHR38445">
    <property type="entry name" value="HTH-TYPE TRANSCRIPTIONAL REPRESSOR YTRA"/>
    <property type="match status" value="1"/>
</dbReference>
<keyword evidence="6" id="KW-1185">Reference proteome</keyword>
<dbReference type="InterPro" id="IPR036388">
    <property type="entry name" value="WH-like_DNA-bd_sf"/>
</dbReference>
<accession>A0ABQ2X7K2</accession>
<dbReference type="PANTHER" id="PTHR38445:SF7">
    <property type="entry name" value="GNTR-FAMILY TRANSCRIPTIONAL REGULATOR"/>
    <property type="match status" value="1"/>
</dbReference>
<proteinExistence type="predicted"/>
<keyword evidence="1" id="KW-0805">Transcription regulation</keyword>
<reference evidence="6" key="1">
    <citation type="journal article" date="2019" name="Int. J. Syst. Evol. Microbiol.">
        <title>The Global Catalogue of Microorganisms (GCM) 10K type strain sequencing project: providing services to taxonomists for standard genome sequencing and annotation.</title>
        <authorList>
            <consortium name="The Broad Institute Genomics Platform"/>
            <consortium name="The Broad Institute Genome Sequencing Center for Infectious Disease"/>
            <person name="Wu L."/>
            <person name="Ma J."/>
        </authorList>
    </citation>
    <scope>NUCLEOTIDE SEQUENCE [LARGE SCALE GENOMIC DNA]</scope>
    <source>
        <strain evidence="6">KCTC 23916</strain>
    </source>
</reference>
<sequence>MHTVNFKNFSMSADRDLPADIFQIVTGSSEPIYRQMVEQLRRQILGGQIRAGDAMPSVREVASQLGVNPMTVSKAYSLLESDGWLTRRRGMGMVVAEPAEEFDQAENRLELIRPSLERVVLESQQLKLAPSAVIKMLKELMSS</sequence>
<gene>
    <name evidence="5" type="ORF">GCM10011282_06800</name>
</gene>
<name>A0ABQ2X7K2_9BURK</name>
<evidence type="ECO:0000313" key="6">
    <source>
        <dbReference type="Proteomes" id="UP000620127"/>
    </source>
</evidence>
<feature type="domain" description="HTH gntR-type" evidence="4">
    <location>
        <begin position="30"/>
        <end position="98"/>
    </location>
</feature>
<dbReference type="InterPro" id="IPR000524">
    <property type="entry name" value="Tscrpt_reg_HTH_GntR"/>
</dbReference>